<dbReference type="InterPro" id="IPR001763">
    <property type="entry name" value="Rhodanese-like_dom"/>
</dbReference>
<protein>
    <submittedName>
        <fullName evidence="3">Rhodanese domain protein</fullName>
    </submittedName>
</protein>
<accession>A6TX56</accession>
<dbReference type="CDD" id="cd00158">
    <property type="entry name" value="RHOD"/>
    <property type="match status" value="1"/>
</dbReference>
<dbReference type="PROSITE" id="PS51257">
    <property type="entry name" value="PROKAR_LIPOPROTEIN"/>
    <property type="match status" value="1"/>
</dbReference>
<dbReference type="PROSITE" id="PS50206">
    <property type="entry name" value="RHODANESE_3"/>
    <property type="match status" value="1"/>
</dbReference>
<gene>
    <name evidence="3" type="ordered locus">Amet_4706</name>
</gene>
<evidence type="ECO:0000256" key="1">
    <source>
        <dbReference type="SAM" id="SignalP"/>
    </source>
</evidence>
<dbReference type="Pfam" id="PF00581">
    <property type="entry name" value="Rhodanese"/>
    <property type="match status" value="1"/>
</dbReference>
<dbReference type="InterPro" id="IPR036873">
    <property type="entry name" value="Rhodanese-like_dom_sf"/>
</dbReference>
<dbReference type="KEGG" id="amt:Amet_4706"/>
<dbReference type="RefSeq" id="WP_012065659.1">
    <property type="nucleotide sequence ID" value="NC_009633.1"/>
</dbReference>
<dbReference type="Gene3D" id="3.40.250.10">
    <property type="entry name" value="Rhodanese-like domain"/>
    <property type="match status" value="1"/>
</dbReference>
<dbReference type="eggNOG" id="COG0607">
    <property type="taxonomic scope" value="Bacteria"/>
</dbReference>
<dbReference type="STRING" id="293826.Amet_4706"/>
<reference evidence="4" key="1">
    <citation type="journal article" date="2016" name="Genome Announc.">
        <title>Complete genome sequence of Alkaliphilus metalliredigens strain QYMF, an alkaliphilic and metal-reducing bacterium isolated from borax-contaminated leachate ponds.</title>
        <authorList>
            <person name="Hwang C."/>
            <person name="Copeland A."/>
            <person name="Lucas S."/>
            <person name="Lapidus A."/>
            <person name="Barry K."/>
            <person name="Detter J.C."/>
            <person name="Glavina Del Rio T."/>
            <person name="Hammon N."/>
            <person name="Israni S."/>
            <person name="Dalin E."/>
            <person name="Tice H."/>
            <person name="Pitluck S."/>
            <person name="Chertkov O."/>
            <person name="Brettin T."/>
            <person name="Bruce D."/>
            <person name="Han C."/>
            <person name="Schmutz J."/>
            <person name="Larimer F."/>
            <person name="Land M.L."/>
            <person name="Hauser L."/>
            <person name="Kyrpides N."/>
            <person name="Mikhailova N."/>
            <person name="Ye Q."/>
            <person name="Zhou J."/>
            <person name="Richardson P."/>
            <person name="Fields M.W."/>
        </authorList>
    </citation>
    <scope>NUCLEOTIDE SEQUENCE [LARGE SCALE GENOMIC DNA]</scope>
    <source>
        <strain evidence="4">QYMF</strain>
    </source>
</reference>
<proteinExistence type="predicted"/>
<name>A6TX56_ALKMQ</name>
<feature type="chain" id="PRO_5002702571" evidence="1">
    <location>
        <begin position="24"/>
        <end position="228"/>
    </location>
</feature>
<dbReference type="SMART" id="SM00450">
    <property type="entry name" value="RHOD"/>
    <property type="match status" value="1"/>
</dbReference>
<dbReference type="SUPFAM" id="SSF52821">
    <property type="entry name" value="Rhodanese/Cell cycle control phosphatase"/>
    <property type="match status" value="1"/>
</dbReference>
<sequence>MSKKLLILLISILALTGCSSGQTEVELIADGWVQNPMEQGYVLLEELEEQGYIFQEELPQSVKDECKENVFSADCSSINVENLDQYLNRSDVVYIDLRDYDDYAKKHFKNFEVIPYFALMFNAEAHSDETKVQLYGGVPTDPIAAYDQSDAILNEIFPKDKTIFIMCQSGARVAWMMEILEAKGYDMSKIYNVGGLGQYTDAKYAAHITDTLEFTIDVTYSMEGLTRN</sequence>
<dbReference type="Proteomes" id="UP000001572">
    <property type="component" value="Chromosome"/>
</dbReference>
<organism evidence="3 4">
    <name type="scientific">Alkaliphilus metalliredigens (strain QYMF)</name>
    <dbReference type="NCBI Taxonomy" id="293826"/>
    <lineage>
        <taxon>Bacteria</taxon>
        <taxon>Bacillati</taxon>
        <taxon>Bacillota</taxon>
        <taxon>Clostridia</taxon>
        <taxon>Peptostreptococcales</taxon>
        <taxon>Natronincolaceae</taxon>
        <taxon>Alkaliphilus</taxon>
    </lineage>
</organism>
<keyword evidence="1" id="KW-0732">Signal</keyword>
<dbReference type="HOGENOM" id="CLU_1212737_0_0_9"/>
<dbReference type="AlphaFoldDB" id="A6TX56"/>
<keyword evidence="4" id="KW-1185">Reference proteome</keyword>
<feature type="signal peptide" evidence="1">
    <location>
        <begin position="1"/>
        <end position="23"/>
    </location>
</feature>
<evidence type="ECO:0000313" key="3">
    <source>
        <dbReference type="EMBL" id="ABR50774.1"/>
    </source>
</evidence>
<evidence type="ECO:0000259" key="2">
    <source>
        <dbReference type="PROSITE" id="PS50206"/>
    </source>
</evidence>
<evidence type="ECO:0000313" key="4">
    <source>
        <dbReference type="Proteomes" id="UP000001572"/>
    </source>
</evidence>
<dbReference type="OrthoDB" id="9800872at2"/>
<feature type="domain" description="Rhodanese" evidence="2">
    <location>
        <begin position="88"/>
        <end position="208"/>
    </location>
</feature>
<dbReference type="EMBL" id="CP000724">
    <property type="protein sequence ID" value="ABR50774.1"/>
    <property type="molecule type" value="Genomic_DNA"/>
</dbReference>